<accession>A0A1D9MEE7</accession>
<dbReference type="PROSITE" id="PS00154">
    <property type="entry name" value="ATPASE_E1_E2"/>
    <property type="match status" value="1"/>
</dbReference>
<evidence type="ECO:0000256" key="1">
    <source>
        <dbReference type="ARBA" id="ARBA00004651"/>
    </source>
</evidence>
<feature type="transmembrane region" description="Helical" evidence="18">
    <location>
        <begin position="447"/>
        <end position="474"/>
    </location>
</feature>
<feature type="transmembrane region" description="Helical" evidence="18">
    <location>
        <begin position="267"/>
        <end position="285"/>
    </location>
</feature>
<organism evidence="20 21">
    <name type="scientific">Rhodobacter xanthinilyticus</name>
    <dbReference type="NCBI Taxonomy" id="1850250"/>
    <lineage>
        <taxon>Bacteria</taxon>
        <taxon>Pseudomonadati</taxon>
        <taxon>Pseudomonadota</taxon>
        <taxon>Alphaproteobacteria</taxon>
        <taxon>Rhodobacterales</taxon>
        <taxon>Rhodobacter group</taxon>
        <taxon>Rhodobacter</taxon>
    </lineage>
</organism>
<evidence type="ECO:0000256" key="10">
    <source>
        <dbReference type="ARBA" id="ARBA00022796"/>
    </source>
</evidence>
<dbReference type="GO" id="GO:0005886">
    <property type="term" value="C:plasma membrane"/>
    <property type="evidence" value="ECO:0007669"/>
    <property type="project" value="UniProtKB-SubCell"/>
</dbReference>
<dbReference type="InterPro" id="IPR017969">
    <property type="entry name" value="Heavy-metal-associated_CS"/>
</dbReference>
<keyword evidence="6 18" id="KW-0812">Transmembrane</keyword>
<dbReference type="InterPro" id="IPR006121">
    <property type="entry name" value="HMA_dom"/>
</dbReference>
<dbReference type="EC" id="7.2.2.8" evidence="3"/>
<comment type="subcellular location">
    <subcellularLocation>
        <location evidence="1">Cell membrane</location>
        <topology evidence="1">Multi-pass membrane protein</topology>
    </subcellularLocation>
</comment>
<dbReference type="GO" id="GO:0043682">
    <property type="term" value="F:P-type divalent copper transporter activity"/>
    <property type="evidence" value="ECO:0007669"/>
    <property type="project" value="TreeGrafter"/>
</dbReference>
<dbReference type="PROSITE" id="PS01047">
    <property type="entry name" value="HMA_1"/>
    <property type="match status" value="2"/>
</dbReference>
<evidence type="ECO:0000256" key="18">
    <source>
        <dbReference type="RuleBase" id="RU362081"/>
    </source>
</evidence>
<dbReference type="InterPro" id="IPR008250">
    <property type="entry name" value="ATPase_P-typ_transduc_dom_A_sf"/>
</dbReference>
<dbReference type="STRING" id="1850250.LPB142_13580"/>
<dbReference type="SFLD" id="SFLDF00027">
    <property type="entry name" value="p-type_atpase"/>
    <property type="match status" value="1"/>
</dbReference>
<evidence type="ECO:0000256" key="4">
    <source>
        <dbReference type="ARBA" id="ARBA00022448"/>
    </source>
</evidence>
<evidence type="ECO:0000256" key="5">
    <source>
        <dbReference type="ARBA" id="ARBA00022475"/>
    </source>
</evidence>
<keyword evidence="17 18" id="KW-0472">Membrane</keyword>
<dbReference type="NCBIfam" id="TIGR00003">
    <property type="entry name" value="copper ion binding protein"/>
    <property type="match status" value="1"/>
</dbReference>
<dbReference type="InterPro" id="IPR023299">
    <property type="entry name" value="ATPase_P-typ_cyto_dom_N"/>
</dbReference>
<feature type="transmembrane region" description="Helical" evidence="18">
    <location>
        <begin position="422"/>
        <end position="441"/>
    </location>
</feature>
<dbReference type="InterPro" id="IPR044492">
    <property type="entry name" value="P_typ_ATPase_HD_dom"/>
</dbReference>
<evidence type="ECO:0000256" key="17">
    <source>
        <dbReference type="ARBA" id="ARBA00023136"/>
    </source>
</evidence>
<evidence type="ECO:0000256" key="15">
    <source>
        <dbReference type="ARBA" id="ARBA00023008"/>
    </source>
</evidence>
<dbReference type="SUPFAM" id="SSF81653">
    <property type="entry name" value="Calcium ATPase, transduction domain A"/>
    <property type="match status" value="1"/>
</dbReference>
<evidence type="ECO:0000313" key="21">
    <source>
        <dbReference type="Proteomes" id="UP000176562"/>
    </source>
</evidence>
<dbReference type="InterPro" id="IPR059000">
    <property type="entry name" value="ATPase_P-type_domA"/>
</dbReference>
<feature type="domain" description="HMA" evidence="19">
    <location>
        <begin position="6"/>
        <end position="71"/>
    </location>
</feature>
<evidence type="ECO:0000256" key="2">
    <source>
        <dbReference type="ARBA" id="ARBA00006024"/>
    </source>
</evidence>
<evidence type="ECO:0000259" key="19">
    <source>
        <dbReference type="PROSITE" id="PS50846"/>
    </source>
</evidence>
<dbReference type="PANTHER" id="PTHR43520:SF8">
    <property type="entry name" value="P-TYPE CU(+) TRANSPORTER"/>
    <property type="match status" value="1"/>
</dbReference>
<evidence type="ECO:0000256" key="6">
    <source>
        <dbReference type="ARBA" id="ARBA00022692"/>
    </source>
</evidence>
<keyword evidence="16" id="KW-0406">Ion transport</keyword>
<feature type="domain" description="HMA" evidence="19">
    <location>
        <begin position="73"/>
        <end position="139"/>
    </location>
</feature>
<dbReference type="KEGG" id="rhp:LPB142_13580"/>
<dbReference type="NCBIfam" id="TIGR01494">
    <property type="entry name" value="ATPase_P-type"/>
    <property type="match status" value="1"/>
</dbReference>
<dbReference type="Gene3D" id="3.40.1110.10">
    <property type="entry name" value="Calcium-transporting ATPase, cytoplasmic domain N"/>
    <property type="match status" value="1"/>
</dbReference>
<protein>
    <recommendedName>
        <fullName evidence="3">P-type Cu(+) transporter</fullName>
        <ecNumber evidence="3">7.2.2.8</ecNumber>
    </recommendedName>
</protein>
<sequence length="815" mass="84140">MTEPLSHTTFIIDGMHCGACTGRVERALAAEPGVASAAANLMARSARVEFAAPATPASLAAALAKAGYPVNEAQARLDIEGMTCASCAGRVERALAETPGVISAAVNLATQSAAVTYAQGAIAPSELARTVTDAGYPARVQTADAPPAPVAARQAAEARALKRDVIVASLLTAPVVFLAMVSHMYHPLHHWLARMIGEDVMWWIQFVLTALVLAFPGRRFLALGIPALLRGAPEMNSLVAMGALAAFGYSAVVMLAPGLLPPSALEIYFEAAATIVTLILVGRWLEARAKGRAGEAISRLVALRPATAQVRRPAGLVELPVEELAPGDIVEIAPGARIAVDGELIEGHGWVDESMLTGEPAPVEKTPGMKVTGGTVNGPAALAFRVTATGTDTVLARIIALVEEAQGQKLPVQALVDKVTRIFVPAVMGLSALTFVLWLAAGQGLTHALVAAISVMIIACPCAMGLATPVSILVGTGRGAELGLLFRRGDALQRLAEARIVAFDKTGTLTEGRPALTDLFPAAPDFTPEQILAIAAGAEARSEHPLAHAVLAEAAARGVAPARARAVKALPGRGLSAQVEGHEILLGNARALAEAGVDCTFLAPVAEALAREGKTPLWLAQDGRLAALMAVSDPLKKHAHDAVAALQYDGVEVALISGDMKATAESVGRTLGILRVVSEVLPEGKVAAVKDLRERAVTAFVGDGINDAPALAAADIGIAIGTGTDVAIEAADVVLMQGDPQGVARALALSRATMRNIKQNLFWAFAYNTALIPVAMGVLRPFGGPGLSPMLAAGAMAFSSVFVVTNALRLRRAGR</sequence>
<evidence type="ECO:0000256" key="8">
    <source>
        <dbReference type="ARBA" id="ARBA00022737"/>
    </source>
</evidence>
<dbReference type="InterPro" id="IPR023298">
    <property type="entry name" value="ATPase_P-typ_TM_dom_sf"/>
</dbReference>
<evidence type="ECO:0000256" key="13">
    <source>
        <dbReference type="ARBA" id="ARBA00022967"/>
    </source>
</evidence>
<dbReference type="SFLD" id="SFLDG00002">
    <property type="entry name" value="C1.7:_P-type_atpase_like"/>
    <property type="match status" value="1"/>
</dbReference>
<dbReference type="Pfam" id="PF00702">
    <property type="entry name" value="Hydrolase"/>
    <property type="match status" value="1"/>
</dbReference>
<feature type="transmembrane region" description="Helical" evidence="18">
    <location>
        <begin position="238"/>
        <end position="261"/>
    </location>
</feature>
<evidence type="ECO:0000256" key="7">
    <source>
        <dbReference type="ARBA" id="ARBA00022723"/>
    </source>
</evidence>
<evidence type="ECO:0000256" key="3">
    <source>
        <dbReference type="ARBA" id="ARBA00012517"/>
    </source>
</evidence>
<evidence type="ECO:0000256" key="12">
    <source>
        <dbReference type="ARBA" id="ARBA00022842"/>
    </source>
</evidence>
<dbReference type="PRINTS" id="PR00119">
    <property type="entry name" value="CATATPASE"/>
</dbReference>
<dbReference type="InterPro" id="IPR001757">
    <property type="entry name" value="P_typ_ATPase"/>
</dbReference>
<dbReference type="GO" id="GO:0016887">
    <property type="term" value="F:ATP hydrolysis activity"/>
    <property type="evidence" value="ECO:0007669"/>
    <property type="project" value="InterPro"/>
</dbReference>
<dbReference type="Proteomes" id="UP000176562">
    <property type="component" value="Chromosome"/>
</dbReference>
<dbReference type="Gene3D" id="3.40.50.1000">
    <property type="entry name" value="HAD superfamily/HAD-like"/>
    <property type="match status" value="1"/>
</dbReference>
<dbReference type="EMBL" id="CP017781">
    <property type="protein sequence ID" value="AOZ70222.1"/>
    <property type="molecule type" value="Genomic_DNA"/>
</dbReference>
<keyword evidence="11 18" id="KW-0067">ATP-binding</keyword>
<dbReference type="PRINTS" id="PR00943">
    <property type="entry name" value="CUATPASE"/>
</dbReference>
<keyword evidence="12" id="KW-0460">Magnesium</keyword>
<dbReference type="FunFam" id="2.70.150.10:FF:000020">
    <property type="entry name" value="Copper-exporting P-type ATPase A"/>
    <property type="match status" value="1"/>
</dbReference>
<dbReference type="FunFam" id="3.30.70.100:FF:000005">
    <property type="entry name" value="Copper-exporting P-type ATPase A"/>
    <property type="match status" value="1"/>
</dbReference>
<dbReference type="GO" id="GO:0060003">
    <property type="term" value="P:copper ion export"/>
    <property type="evidence" value="ECO:0007669"/>
    <property type="project" value="UniProtKB-ARBA"/>
</dbReference>
<dbReference type="PANTHER" id="PTHR43520">
    <property type="entry name" value="ATP7, ISOFORM B"/>
    <property type="match status" value="1"/>
</dbReference>
<dbReference type="SFLD" id="SFLDS00003">
    <property type="entry name" value="Haloacid_Dehalogenase"/>
    <property type="match status" value="1"/>
</dbReference>
<keyword evidence="4" id="KW-0813">Transport</keyword>
<feature type="transmembrane region" description="Helical" evidence="18">
    <location>
        <begin position="165"/>
        <end position="185"/>
    </location>
</feature>
<evidence type="ECO:0000256" key="9">
    <source>
        <dbReference type="ARBA" id="ARBA00022741"/>
    </source>
</evidence>
<keyword evidence="5 18" id="KW-1003">Cell membrane</keyword>
<gene>
    <name evidence="20" type="ORF">LPB142_13580</name>
</gene>
<dbReference type="NCBIfam" id="TIGR01511">
    <property type="entry name" value="ATPase-IB1_Cu"/>
    <property type="match status" value="1"/>
</dbReference>
<feature type="transmembrane region" description="Helical" evidence="18">
    <location>
        <begin position="791"/>
        <end position="810"/>
    </location>
</feature>
<evidence type="ECO:0000256" key="16">
    <source>
        <dbReference type="ARBA" id="ARBA00023065"/>
    </source>
</evidence>
<dbReference type="AlphaFoldDB" id="A0A1D9MEE7"/>
<feature type="transmembrane region" description="Helical" evidence="18">
    <location>
        <begin position="200"/>
        <end position="217"/>
    </location>
</feature>
<dbReference type="InterPro" id="IPR018303">
    <property type="entry name" value="ATPase_P-typ_P_site"/>
</dbReference>
<dbReference type="NCBIfam" id="TIGR01525">
    <property type="entry name" value="ATPase-IB_hvy"/>
    <property type="match status" value="1"/>
</dbReference>
<dbReference type="SUPFAM" id="SSF55008">
    <property type="entry name" value="HMA, heavy metal-associated domain"/>
    <property type="match status" value="2"/>
</dbReference>
<dbReference type="InterPro" id="IPR006122">
    <property type="entry name" value="HMA_Cu_ion-bd"/>
</dbReference>
<dbReference type="Gene3D" id="2.70.150.10">
    <property type="entry name" value="Calcium-transporting ATPase, cytoplasmic transduction domain A"/>
    <property type="match status" value="1"/>
</dbReference>
<keyword evidence="21" id="KW-1185">Reference proteome</keyword>
<dbReference type="Gene3D" id="3.30.70.100">
    <property type="match status" value="2"/>
</dbReference>
<proteinExistence type="inferred from homology"/>
<reference evidence="20 21" key="1">
    <citation type="submission" date="2016-10" db="EMBL/GenBank/DDBJ databases">
        <title>Rhodobacter sp. LPB0142, isolated from sea water.</title>
        <authorList>
            <person name="Kim E."/>
            <person name="Yi H."/>
        </authorList>
    </citation>
    <scope>NUCLEOTIDE SEQUENCE [LARGE SCALE GENOMIC DNA]</scope>
    <source>
        <strain evidence="20 21">LPB0142</strain>
    </source>
</reference>
<evidence type="ECO:0000313" key="20">
    <source>
        <dbReference type="EMBL" id="AOZ70222.1"/>
    </source>
</evidence>
<dbReference type="SUPFAM" id="SSF81665">
    <property type="entry name" value="Calcium ATPase, transmembrane domain M"/>
    <property type="match status" value="1"/>
</dbReference>
<dbReference type="InterPro" id="IPR027256">
    <property type="entry name" value="P-typ_ATPase_IB"/>
</dbReference>
<dbReference type="GO" id="GO:0055070">
    <property type="term" value="P:copper ion homeostasis"/>
    <property type="evidence" value="ECO:0007669"/>
    <property type="project" value="TreeGrafter"/>
</dbReference>
<evidence type="ECO:0000256" key="11">
    <source>
        <dbReference type="ARBA" id="ARBA00022840"/>
    </source>
</evidence>
<dbReference type="InterPro" id="IPR036412">
    <property type="entry name" value="HAD-like_sf"/>
</dbReference>
<dbReference type="CDD" id="cd02094">
    <property type="entry name" value="P-type_ATPase_Cu-like"/>
    <property type="match status" value="1"/>
</dbReference>
<dbReference type="GO" id="GO:0005524">
    <property type="term" value="F:ATP binding"/>
    <property type="evidence" value="ECO:0007669"/>
    <property type="project" value="UniProtKB-UniRule"/>
</dbReference>
<comment type="similarity">
    <text evidence="2 18">Belongs to the cation transport ATPase (P-type) (TC 3.A.3) family. Type IB subfamily.</text>
</comment>
<keyword evidence="10" id="KW-0187">Copper transport</keyword>
<dbReference type="InterPro" id="IPR023214">
    <property type="entry name" value="HAD_sf"/>
</dbReference>
<dbReference type="InterPro" id="IPR036163">
    <property type="entry name" value="HMA_dom_sf"/>
</dbReference>
<keyword evidence="9 18" id="KW-0547">Nucleotide-binding</keyword>
<dbReference type="Pfam" id="PF00403">
    <property type="entry name" value="HMA"/>
    <property type="match status" value="2"/>
</dbReference>
<keyword evidence="13" id="KW-1278">Translocase</keyword>
<dbReference type="PROSITE" id="PS50846">
    <property type="entry name" value="HMA_2"/>
    <property type="match status" value="2"/>
</dbReference>
<evidence type="ECO:0000256" key="14">
    <source>
        <dbReference type="ARBA" id="ARBA00022989"/>
    </source>
</evidence>
<dbReference type="RefSeq" id="WP_071166691.1">
    <property type="nucleotide sequence ID" value="NZ_CP017781.1"/>
</dbReference>
<dbReference type="GO" id="GO:0140581">
    <property type="term" value="F:P-type monovalent copper transporter activity"/>
    <property type="evidence" value="ECO:0007669"/>
    <property type="project" value="UniProtKB-EC"/>
</dbReference>
<keyword evidence="15" id="KW-0186">Copper</keyword>
<keyword evidence="8" id="KW-0677">Repeat</keyword>
<feature type="transmembrane region" description="Helical" evidence="18">
    <location>
        <begin position="761"/>
        <end position="779"/>
    </location>
</feature>
<name>A0A1D9MEE7_9RHOB</name>
<dbReference type="CDD" id="cd00371">
    <property type="entry name" value="HMA"/>
    <property type="match status" value="2"/>
</dbReference>
<dbReference type="SUPFAM" id="SSF56784">
    <property type="entry name" value="HAD-like"/>
    <property type="match status" value="1"/>
</dbReference>
<keyword evidence="14 18" id="KW-1133">Transmembrane helix</keyword>
<dbReference type="Pfam" id="PF00122">
    <property type="entry name" value="E1-E2_ATPase"/>
    <property type="match status" value="1"/>
</dbReference>
<keyword evidence="7 18" id="KW-0479">Metal-binding</keyword>
<dbReference type="GO" id="GO:0005507">
    <property type="term" value="F:copper ion binding"/>
    <property type="evidence" value="ECO:0007669"/>
    <property type="project" value="InterPro"/>
</dbReference>